<evidence type="ECO:0000313" key="1">
    <source>
        <dbReference type="EMBL" id="RDL13582.1"/>
    </source>
</evidence>
<evidence type="ECO:0000313" key="2">
    <source>
        <dbReference type="Proteomes" id="UP000255365"/>
    </source>
</evidence>
<gene>
    <name evidence="1" type="ORF">DEU51_12459</name>
</gene>
<sequence>MTVELERLPPQTRKRVEELMRVNGWSFNQAMNEMFEAAVASGALSVVGRRKAQVLHLVTPMRASSRDSSG</sequence>
<dbReference type="AlphaFoldDB" id="A0A370S1F3"/>
<dbReference type="Proteomes" id="UP000255365">
    <property type="component" value="Unassembled WGS sequence"/>
</dbReference>
<accession>A0A370S1F3</accession>
<dbReference type="EMBL" id="QRAV01000024">
    <property type="protein sequence ID" value="RDL13582.1"/>
    <property type="molecule type" value="Genomic_DNA"/>
</dbReference>
<reference evidence="1 2" key="1">
    <citation type="submission" date="2018-07" db="EMBL/GenBank/DDBJ databases">
        <title>Genome sequencing of rice bacterial endophytes.</title>
        <authorList>
            <person name="Venturi V."/>
        </authorList>
    </citation>
    <scope>NUCLEOTIDE SEQUENCE [LARGE SCALE GENOMIC DNA]</scope>
    <source>
        <strain evidence="1 2">E2333</strain>
    </source>
</reference>
<protein>
    <submittedName>
        <fullName evidence="1">Uncharacterized protein</fullName>
    </submittedName>
</protein>
<proteinExistence type="predicted"/>
<name>A0A370S1F3_PSEJE</name>
<comment type="caution">
    <text evidence="1">The sequence shown here is derived from an EMBL/GenBank/DDBJ whole genome shotgun (WGS) entry which is preliminary data.</text>
</comment>
<organism evidence="1 2">
    <name type="scientific">Pseudomonas jessenii</name>
    <dbReference type="NCBI Taxonomy" id="77298"/>
    <lineage>
        <taxon>Bacteria</taxon>
        <taxon>Pseudomonadati</taxon>
        <taxon>Pseudomonadota</taxon>
        <taxon>Gammaproteobacteria</taxon>
        <taxon>Pseudomonadales</taxon>
        <taxon>Pseudomonadaceae</taxon>
        <taxon>Pseudomonas</taxon>
    </lineage>
</organism>